<dbReference type="Pfam" id="PF01361">
    <property type="entry name" value="Tautomerase"/>
    <property type="match status" value="1"/>
</dbReference>
<dbReference type="Gene3D" id="3.30.429.10">
    <property type="entry name" value="Macrophage Migration Inhibitory Factor"/>
    <property type="match status" value="2"/>
</dbReference>
<evidence type="ECO:0000259" key="3">
    <source>
        <dbReference type="Pfam" id="PF01361"/>
    </source>
</evidence>
<organism evidence="4 5">
    <name type="scientific">Bifidobacterium biavatii DSM 23969</name>
    <dbReference type="NCBI Taxonomy" id="1437608"/>
    <lineage>
        <taxon>Bacteria</taxon>
        <taxon>Bacillati</taxon>
        <taxon>Actinomycetota</taxon>
        <taxon>Actinomycetes</taxon>
        <taxon>Bifidobacteriales</taxon>
        <taxon>Bifidobacteriaceae</taxon>
        <taxon>Bifidobacterium</taxon>
    </lineage>
</organism>
<feature type="domain" description="4-oxalocrotonate tautomerase-like" evidence="3">
    <location>
        <begin position="67"/>
        <end position="121"/>
    </location>
</feature>
<evidence type="ECO:0000313" key="5">
    <source>
        <dbReference type="Proteomes" id="UP000029108"/>
    </source>
</evidence>
<dbReference type="EMBL" id="JGYN01000027">
    <property type="protein sequence ID" value="KFI48945.1"/>
    <property type="molecule type" value="Genomic_DNA"/>
</dbReference>
<dbReference type="RefSeq" id="WP_033491981.1">
    <property type="nucleotide sequence ID" value="NZ_JDUU01000001.1"/>
</dbReference>
<evidence type="ECO:0000256" key="2">
    <source>
        <dbReference type="ARBA" id="ARBA00023235"/>
    </source>
</evidence>
<dbReference type="Proteomes" id="UP000029108">
    <property type="component" value="Unassembled WGS sequence"/>
</dbReference>
<evidence type="ECO:0000313" key="4">
    <source>
        <dbReference type="EMBL" id="KFI48945.1"/>
    </source>
</evidence>
<comment type="caution">
    <text evidence="4">The sequence shown here is derived from an EMBL/GenBank/DDBJ whole genome shotgun (WGS) entry which is preliminary data.</text>
</comment>
<gene>
    <name evidence="4" type="ORF">BBIA_1944</name>
</gene>
<dbReference type="InterPro" id="IPR014347">
    <property type="entry name" value="Tautomerase/MIF_sf"/>
</dbReference>
<dbReference type="eggNOG" id="COG1942">
    <property type="taxonomic scope" value="Bacteria"/>
</dbReference>
<reference evidence="4 5" key="1">
    <citation type="submission" date="2014-03" db="EMBL/GenBank/DDBJ databases">
        <title>Genomics of Bifidobacteria.</title>
        <authorList>
            <person name="Ventura M."/>
            <person name="Milani C."/>
            <person name="Lugli G.A."/>
        </authorList>
    </citation>
    <scope>NUCLEOTIDE SEQUENCE [LARGE SCALE GENOMIC DNA]</scope>
    <source>
        <strain evidence="4 5">DSM 23969</strain>
    </source>
</reference>
<accession>A0A086ZQZ5</accession>
<keyword evidence="2" id="KW-0413">Isomerase</keyword>
<dbReference type="PANTHER" id="PTHR35530">
    <property type="entry name" value="TAUTOMERASE-RELATED"/>
    <property type="match status" value="1"/>
</dbReference>
<comment type="similarity">
    <text evidence="1">Belongs to the 4-oxalocrotonate tautomerase family.</text>
</comment>
<dbReference type="InterPro" id="IPR004370">
    <property type="entry name" value="4-OT-like_dom"/>
</dbReference>
<dbReference type="GO" id="GO:0016853">
    <property type="term" value="F:isomerase activity"/>
    <property type="evidence" value="ECO:0007669"/>
    <property type="project" value="UniProtKB-KW"/>
</dbReference>
<evidence type="ECO:0000256" key="1">
    <source>
        <dbReference type="ARBA" id="ARBA00006723"/>
    </source>
</evidence>
<dbReference type="SUPFAM" id="SSF55331">
    <property type="entry name" value="Tautomerase/MIF"/>
    <property type="match status" value="1"/>
</dbReference>
<proteinExistence type="inferred from homology"/>
<sequence length="138" mass="14901">MPYIRARVAGDGSTEIAAKVADLLTGLAVDVLGKQRDVVSVDVDFADPACWFVGGWSVPDRGEGTFYVEIKITEGTNTKGDKALFVRRAFDGMAAILGTVSEASYIVVQDMRPDSWGFAGLTQEYRYIAGRLAAKTDD</sequence>
<name>A0A086ZQZ5_9BIFI</name>
<dbReference type="PANTHER" id="PTHR35530:SF1">
    <property type="entry name" value="2-HYDROXYMUCONATE TAUTOMERASE"/>
    <property type="match status" value="1"/>
</dbReference>
<dbReference type="OrthoDB" id="3231848at2"/>
<protein>
    <submittedName>
        <fullName evidence="4">4-oxalocrotonate tautomerase</fullName>
    </submittedName>
</protein>
<dbReference type="AlphaFoldDB" id="A0A086ZQZ5"/>
<keyword evidence="5" id="KW-1185">Reference proteome</keyword>